<accession>A0A376AD06</accession>
<dbReference type="InterPro" id="IPR003661">
    <property type="entry name" value="HisK_dim/P_dom"/>
</dbReference>
<dbReference type="InterPro" id="IPR003594">
    <property type="entry name" value="HATPase_dom"/>
</dbReference>
<evidence type="ECO:0000313" key="13">
    <source>
        <dbReference type="Proteomes" id="UP000254764"/>
    </source>
</evidence>
<evidence type="ECO:0000256" key="4">
    <source>
        <dbReference type="ARBA" id="ARBA00022553"/>
    </source>
</evidence>
<dbReference type="Pfam" id="PF02518">
    <property type="entry name" value="HATPase_c"/>
    <property type="match status" value="1"/>
</dbReference>
<keyword evidence="6 10" id="KW-0812">Transmembrane</keyword>
<evidence type="ECO:0000256" key="5">
    <source>
        <dbReference type="ARBA" id="ARBA00022679"/>
    </source>
</evidence>
<name>A0A376AD06_9HYPH</name>
<dbReference type="GO" id="GO:0005886">
    <property type="term" value="C:plasma membrane"/>
    <property type="evidence" value="ECO:0007669"/>
    <property type="project" value="TreeGrafter"/>
</dbReference>
<dbReference type="InterPro" id="IPR050428">
    <property type="entry name" value="TCS_sensor_his_kinase"/>
</dbReference>
<proteinExistence type="predicted"/>
<dbReference type="EMBL" id="UEYP01000001">
    <property type="protein sequence ID" value="SSC65702.1"/>
    <property type="molecule type" value="Genomic_DNA"/>
</dbReference>
<dbReference type="Gene3D" id="1.10.287.130">
    <property type="match status" value="1"/>
</dbReference>
<dbReference type="PANTHER" id="PTHR45436:SF5">
    <property type="entry name" value="SENSOR HISTIDINE KINASE TRCS"/>
    <property type="match status" value="1"/>
</dbReference>
<dbReference type="EC" id="2.7.13.3" evidence="3"/>
<dbReference type="InterPro" id="IPR036097">
    <property type="entry name" value="HisK_dim/P_sf"/>
</dbReference>
<keyword evidence="5" id="KW-0808">Transferase</keyword>
<organism evidence="12 13">
    <name type="scientific">Ciceribacter selenitireducens ATCC BAA-1503</name>
    <dbReference type="NCBI Taxonomy" id="1336235"/>
    <lineage>
        <taxon>Bacteria</taxon>
        <taxon>Pseudomonadati</taxon>
        <taxon>Pseudomonadota</taxon>
        <taxon>Alphaproteobacteria</taxon>
        <taxon>Hyphomicrobiales</taxon>
        <taxon>Rhizobiaceae</taxon>
        <taxon>Ciceribacter</taxon>
    </lineage>
</organism>
<dbReference type="RefSeq" id="WP_115668750.1">
    <property type="nucleotide sequence ID" value="NZ_UEYP01000001.1"/>
</dbReference>
<feature type="transmembrane region" description="Helical" evidence="10">
    <location>
        <begin position="164"/>
        <end position="192"/>
    </location>
</feature>
<evidence type="ECO:0000256" key="2">
    <source>
        <dbReference type="ARBA" id="ARBA00004370"/>
    </source>
</evidence>
<protein>
    <recommendedName>
        <fullName evidence="3">histidine kinase</fullName>
        <ecNumber evidence="3">2.7.13.3</ecNumber>
    </recommendedName>
</protein>
<evidence type="ECO:0000256" key="3">
    <source>
        <dbReference type="ARBA" id="ARBA00012438"/>
    </source>
</evidence>
<dbReference type="Proteomes" id="UP000254764">
    <property type="component" value="Unassembled WGS sequence"/>
</dbReference>
<keyword evidence="4" id="KW-0597">Phosphoprotein</keyword>
<evidence type="ECO:0000256" key="10">
    <source>
        <dbReference type="SAM" id="Phobius"/>
    </source>
</evidence>
<evidence type="ECO:0000256" key="1">
    <source>
        <dbReference type="ARBA" id="ARBA00000085"/>
    </source>
</evidence>
<dbReference type="InterPro" id="IPR036890">
    <property type="entry name" value="HATPase_C_sf"/>
</dbReference>
<dbReference type="PANTHER" id="PTHR45436">
    <property type="entry name" value="SENSOR HISTIDINE KINASE YKOH"/>
    <property type="match status" value="1"/>
</dbReference>
<evidence type="ECO:0000259" key="11">
    <source>
        <dbReference type="PROSITE" id="PS50109"/>
    </source>
</evidence>
<evidence type="ECO:0000313" key="12">
    <source>
        <dbReference type="EMBL" id="SSC65702.1"/>
    </source>
</evidence>
<dbReference type="InterPro" id="IPR005467">
    <property type="entry name" value="His_kinase_dom"/>
</dbReference>
<dbReference type="AlphaFoldDB" id="A0A376AD06"/>
<evidence type="ECO:0000256" key="8">
    <source>
        <dbReference type="ARBA" id="ARBA00022989"/>
    </source>
</evidence>
<evidence type="ECO:0000256" key="7">
    <source>
        <dbReference type="ARBA" id="ARBA00022777"/>
    </source>
</evidence>
<feature type="transmembrane region" description="Helical" evidence="10">
    <location>
        <begin position="7"/>
        <end position="28"/>
    </location>
</feature>
<evidence type="ECO:0000256" key="6">
    <source>
        <dbReference type="ARBA" id="ARBA00022692"/>
    </source>
</evidence>
<dbReference type="SUPFAM" id="SSF55874">
    <property type="entry name" value="ATPase domain of HSP90 chaperone/DNA topoisomerase II/histidine kinase"/>
    <property type="match status" value="1"/>
</dbReference>
<dbReference type="InterPro" id="IPR004358">
    <property type="entry name" value="Sig_transdc_His_kin-like_C"/>
</dbReference>
<comment type="subcellular location">
    <subcellularLocation>
        <location evidence="2">Membrane</location>
    </subcellularLocation>
</comment>
<sequence>MIQSLRVRVVIGAFAAIVFILLVLGYGLSRVFSGYVAERYRVEMAVIVDQLAAGLELRNEKVVLEKTPSDPRFTLPGSGRYWQVAPESGEVLRSRSLWDVDLPADALLPADYGFLAAEGPDGADLLVYQRAISLDGPNGSRRFTLSAAFDRFEFDDAVAQFHSAMALMLTLSATVLVAAAIFQVGVGLAPLVRLQQRVGLVRSGQANSVDDVGVSELRPLVSELNLLLQERETAVERARARASDLAHGLKTPLTVLLHVADHLPPTERELARQQVDLIRQRADRQLQSARLGVEQMSLTELGSLVGKLVMVLRPITEPRGIEWQIRVPAGLAVDMDAADFAEALGNVLDNATRFARGEIRITAAAADKAAVIIVEDDGPGASEADLAILPSRGVHLGEDGSGSGLGLSITADILSAYGGSLELGRAKLGGLSVKLSVPLRG</sequence>
<feature type="domain" description="Histidine kinase" evidence="11">
    <location>
        <begin position="244"/>
        <end position="441"/>
    </location>
</feature>
<dbReference type="SUPFAM" id="SSF47384">
    <property type="entry name" value="Homodimeric domain of signal transducing histidine kinase"/>
    <property type="match status" value="1"/>
</dbReference>
<reference evidence="13" key="1">
    <citation type="submission" date="2018-07" db="EMBL/GenBank/DDBJ databases">
        <authorList>
            <person name="Peiro R."/>
            <person name="Begona"/>
            <person name="Cbmso G."/>
            <person name="Lopez M."/>
            <person name="Gonzalez S."/>
        </authorList>
    </citation>
    <scope>NUCLEOTIDE SEQUENCE [LARGE SCALE GENOMIC DNA]</scope>
</reference>
<keyword evidence="8 10" id="KW-1133">Transmembrane helix</keyword>
<dbReference type="STRING" id="1336235.GCA_000518785_01494"/>
<comment type="catalytic activity">
    <reaction evidence="1">
        <text>ATP + protein L-histidine = ADP + protein N-phospho-L-histidine.</text>
        <dbReference type="EC" id="2.7.13.3"/>
    </reaction>
</comment>
<dbReference type="SMART" id="SM00387">
    <property type="entry name" value="HATPase_c"/>
    <property type="match status" value="1"/>
</dbReference>
<keyword evidence="9 10" id="KW-0472">Membrane</keyword>
<dbReference type="OrthoDB" id="9809567at2"/>
<dbReference type="Gene3D" id="3.30.565.10">
    <property type="entry name" value="Histidine kinase-like ATPase, C-terminal domain"/>
    <property type="match status" value="1"/>
</dbReference>
<keyword evidence="13" id="KW-1185">Reference proteome</keyword>
<dbReference type="PRINTS" id="PR00344">
    <property type="entry name" value="BCTRLSENSOR"/>
</dbReference>
<dbReference type="GO" id="GO:0000155">
    <property type="term" value="F:phosphorelay sensor kinase activity"/>
    <property type="evidence" value="ECO:0007669"/>
    <property type="project" value="InterPro"/>
</dbReference>
<gene>
    <name evidence="12" type="ORF">RHIZ70_1410</name>
</gene>
<keyword evidence="7" id="KW-0418">Kinase</keyword>
<dbReference type="PROSITE" id="PS50109">
    <property type="entry name" value="HIS_KIN"/>
    <property type="match status" value="1"/>
</dbReference>
<dbReference type="CDD" id="cd00082">
    <property type="entry name" value="HisKA"/>
    <property type="match status" value="1"/>
</dbReference>
<evidence type="ECO:0000256" key="9">
    <source>
        <dbReference type="ARBA" id="ARBA00023136"/>
    </source>
</evidence>